<dbReference type="EMBL" id="SSHJ02000010">
    <property type="protein sequence ID" value="MFN0257626.1"/>
    <property type="molecule type" value="Genomic_DNA"/>
</dbReference>
<dbReference type="Pfam" id="PF12969">
    <property type="entry name" value="DUF3857"/>
    <property type="match status" value="1"/>
</dbReference>
<proteinExistence type="predicted"/>
<evidence type="ECO:0000256" key="1">
    <source>
        <dbReference type="SAM" id="SignalP"/>
    </source>
</evidence>
<dbReference type="Gene3D" id="2.60.120.1130">
    <property type="match status" value="1"/>
</dbReference>
<comment type="caution">
    <text evidence="4">The sequence shown here is derived from an EMBL/GenBank/DDBJ whole genome shotgun (WGS) entry which is preliminary data.</text>
</comment>
<dbReference type="InterPro" id="IPR038765">
    <property type="entry name" value="Papain-like_cys_pep_sf"/>
</dbReference>
<dbReference type="SUPFAM" id="SSF54001">
    <property type="entry name" value="Cysteine proteinases"/>
    <property type="match status" value="1"/>
</dbReference>
<protein>
    <submittedName>
        <fullName evidence="4">DUF3857 domain-containing protein</fullName>
    </submittedName>
</protein>
<dbReference type="Gene3D" id="2.60.40.3140">
    <property type="match status" value="1"/>
</dbReference>
<accession>A0ABW9JAT4</accession>
<keyword evidence="1" id="KW-0732">Signal</keyword>
<feature type="signal peptide" evidence="1">
    <location>
        <begin position="1"/>
        <end position="19"/>
    </location>
</feature>
<sequence length="637" mass="72657">MKVLNLILSLWLISSIANAQNYSAEQIPASLKNRAHAVVRDSKTIIDMRSPENVLVSISKAITVLNKNGDRQAQLALFYDKNIAIKSAKGEIYDEFGKQISKFSLSNFKDESAINDFSLFEDSRVKYYIPQLNTYPYTIVYQYEIRNKQNLIIPEWRPVPGFDVSVEKSSYQFICNPTDEIRVYPRNYKGKVEEILLEKQKSMTWEVEGITAIKHEPYSPNPDTYLTSIKVAPKNFSYYNFKGNYTDWQGLGKLSYDYLLKDRRVLPLETVQLIKDLVKDETSDKAKAKKIYEYFQKKTRYISVQIGIGGFQPIKATEVDRLGYGDCKALVNYMQALLEAVGIESYYCVVEAGDEKTDLLPSFASMEQGNHIILCLPLNGDTTWLECTSQDAPFGYLGSFTDDRWVLACTKEGGKLIKTPKFDAAKSQQTRTADLSLSKTGNISGKLVTEFNGSQFDNHYFLIKKSSAEKQKQLKYLYDINNIEFTAIDLKADNETETPLFTEKLAVTIANYGTATSERISFAPNVFNLKRTVPSVRNRALPLDLKRGYTDIDSISFQLDESITPIFLPKIMNAESKFGKYSAEIKMKDGKLFYYRKLVMKDGVFEPSDYEAFENFVNEVADNDRIRVTLTLKKSKD</sequence>
<dbReference type="InterPro" id="IPR024618">
    <property type="entry name" value="DUF3857"/>
</dbReference>
<organism evidence="4 5">
    <name type="scientific">Pedobacter ureilyticus</name>
    <dbReference type="NCBI Taxonomy" id="1393051"/>
    <lineage>
        <taxon>Bacteria</taxon>
        <taxon>Pseudomonadati</taxon>
        <taxon>Bacteroidota</taxon>
        <taxon>Sphingobacteriia</taxon>
        <taxon>Sphingobacteriales</taxon>
        <taxon>Sphingobacteriaceae</taxon>
        <taxon>Pedobacter</taxon>
    </lineage>
</organism>
<reference evidence="4 5" key="1">
    <citation type="submission" date="2024-12" db="EMBL/GenBank/DDBJ databases">
        <authorList>
            <person name="Hu S."/>
        </authorList>
    </citation>
    <scope>NUCLEOTIDE SEQUENCE [LARGE SCALE GENOMIC DNA]</scope>
    <source>
        <strain evidence="4 5">THG-T11</strain>
    </source>
</reference>
<dbReference type="Gene3D" id="3.10.620.30">
    <property type="match status" value="1"/>
</dbReference>
<evidence type="ECO:0000313" key="5">
    <source>
        <dbReference type="Proteomes" id="UP001517247"/>
    </source>
</evidence>
<evidence type="ECO:0000259" key="3">
    <source>
        <dbReference type="Pfam" id="PF12969"/>
    </source>
</evidence>
<feature type="domain" description="DUF3857" evidence="3">
    <location>
        <begin position="58"/>
        <end position="213"/>
    </location>
</feature>
<name>A0ABW9JAT4_9SPHI</name>
<feature type="chain" id="PRO_5046835409" evidence="1">
    <location>
        <begin position="20"/>
        <end position="637"/>
    </location>
</feature>
<evidence type="ECO:0000313" key="4">
    <source>
        <dbReference type="EMBL" id="MFN0257626.1"/>
    </source>
</evidence>
<gene>
    <name evidence="4" type="ORF">E6A44_018725</name>
</gene>
<dbReference type="Pfam" id="PF01841">
    <property type="entry name" value="Transglut_core"/>
    <property type="match status" value="1"/>
</dbReference>
<evidence type="ECO:0000259" key="2">
    <source>
        <dbReference type="Pfam" id="PF01841"/>
    </source>
</evidence>
<feature type="domain" description="Transglutaminase-like" evidence="2">
    <location>
        <begin position="273"/>
        <end position="365"/>
    </location>
</feature>
<dbReference type="InterPro" id="IPR002931">
    <property type="entry name" value="Transglutaminase-like"/>
</dbReference>
<dbReference type="RefSeq" id="WP_138724713.1">
    <property type="nucleotide sequence ID" value="NZ_SSHJ02000010.1"/>
</dbReference>
<keyword evidence="5" id="KW-1185">Reference proteome</keyword>
<dbReference type="Proteomes" id="UP001517247">
    <property type="component" value="Unassembled WGS sequence"/>
</dbReference>